<keyword evidence="13 14" id="KW-0326">Glycosidase</keyword>
<evidence type="ECO:0000256" key="1">
    <source>
        <dbReference type="ARBA" id="ARBA00000843"/>
    </source>
</evidence>
<dbReference type="EC" id="3.2.2.31" evidence="4 14"/>
<dbReference type="Gene3D" id="3.90.79.10">
    <property type="entry name" value="Nucleoside Triphosphate Pyrophosphohydrolase"/>
    <property type="match status" value="1"/>
</dbReference>
<dbReference type="InterPro" id="IPR004035">
    <property type="entry name" value="Endouclease-III_FeS-bd_BS"/>
</dbReference>
<protein>
    <recommendedName>
        <fullName evidence="5 14">Adenine DNA glycosylase</fullName>
        <ecNumber evidence="4 14">3.2.2.31</ecNumber>
    </recommendedName>
</protein>
<dbReference type="Gene3D" id="1.10.340.30">
    <property type="entry name" value="Hypothetical protein, domain 2"/>
    <property type="match status" value="1"/>
</dbReference>
<keyword evidence="7" id="KW-0479">Metal-binding</keyword>
<organism evidence="16 17">
    <name type="scientific">Bosea massiliensis</name>
    <dbReference type="NCBI Taxonomy" id="151419"/>
    <lineage>
        <taxon>Bacteria</taxon>
        <taxon>Pseudomonadati</taxon>
        <taxon>Pseudomonadota</taxon>
        <taxon>Alphaproteobacteria</taxon>
        <taxon>Hyphomicrobiales</taxon>
        <taxon>Boseaceae</taxon>
        <taxon>Bosea</taxon>
    </lineage>
</organism>
<evidence type="ECO:0000256" key="14">
    <source>
        <dbReference type="RuleBase" id="RU365096"/>
    </source>
</evidence>
<dbReference type="InterPro" id="IPR003265">
    <property type="entry name" value="HhH-GPD_domain"/>
</dbReference>
<dbReference type="InterPro" id="IPR004036">
    <property type="entry name" value="Endonuclease-III-like_CS2"/>
</dbReference>
<dbReference type="SMART" id="SM00525">
    <property type="entry name" value="FES"/>
    <property type="match status" value="1"/>
</dbReference>
<dbReference type="InterPro" id="IPR011257">
    <property type="entry name" value="DNA_glycosylase"/>
</dbReference>
<dbReference type="PANTHER" id="PTHR42944:SF1">
    <property type="entry name" value="ADENINE DNA GLYCOSYLASE"/>
    <property type="match status" value="1"/>
</dbReference>
<dbReference type="SUPFAM" id="SSF48150">
    <property type="entry name" value="DNA-glycosylase"/>
    <property type="match status" value="1"/>
</dbReference>
<evidence type="ECO:0000256" key="13">
    <source>
        <dbReference type="ARBA" id="ARBA00023295"/>
    </source>
</evidence>
<dbReference type="PROSITE" id="PS00764">
    <property type="entry name" value="ENDONUCLEASE_III_1"/>
    <property type="match status" value="1"/>
</dbReference>
<evidence type="ECO:0000256" key="7">
    <source>
        <dbReference type="ARBA" id="ARBA00022723"/>
    </source>
</evidence>
<evidence type="ECO:0000256" key="10">
    <source>
        <dbReference type="ARBA" id="ARBA00023004"/>
    </source>
</evidence>
<accession>A0ABW0NZH7</accession>
<keyword evidence="12" id="KW-0234">DNA repair</keyword>
<evidence type="ECO:0000313" key="16">
    <source>
        <dbReference type="EMBL" id="MFC5504502.1"/>
    </source>
</evidence>
<dbReference type="SMART" id="SM00478">
    <property type="entry name" value="ENDO3c"/>
    <property type="match status" value="1"/>
</dbReference>
<gene>
    <name evidence="16" type="primary">mutY</name>
    <name evidence="16" type="ORF">ACFPN9_04440</name>
</gene>
<keyword evidence="10 14" id="KW-0408">Iron</keyword>
<dbReference type="CDD" id="cd03431">
    <property type="entry name" value="NUDIX_DNA_Glycosylase_C-MutY"/>
    <property type="match status" value="1"/>
</dbReference>
<sequence>MMRPAAADLLAWYDRHRRALPWRAGPGERPDPYRVWASEIMLQQTTVTAVKPYFERFMARFPTVQALAEAPSEAVMQAWAGLGYYSRARNLHACAIAVVAEHGGRFPDSEEGLRALPGIGAYTAGAVAAIAFDRPAAAVDGNVERVMTRLFAIEDLLPGARPLLRERVLVMMPQDRPGDFAQALMDLGATICTPRNPACGLCPWREPCRARAEGTQESFPRKAAKKAGVTRKGAAFVLLRADGALLLRTRPPKGLLGGMAEVPTSEWRADYELDGAWQDAPVVTRWEQLSPPVRHVFTHFPLELTVFKASAPAGTQAPAGMRFTPLAALGEEPLSGVMVKVLEAAGLYASSKTR</sequence>
<dbReference type="Pfam" id="PF00730">
    <property type="entry name" value="HhH-GPD"/>
    <property type="match status" value="1"/>
</dbReference>
<dbReference type="InterPro" id="IPR015797">
    <property type="entry name" value="NUDIX_hydrolase-like_dom_sf"/>
</dbReference>
<dbReference type="InterPro" id="IPR003651">
    <property type="entry name" value="Endonuclease3_FeS-loop_motif"/>
</dbReference>
<evidence type="ECO:0000256" key="4">
    <source>
        <dbReference type="ARBA" id="ARBA00012045"/>
    </source>
</evidence>
<evidence type="ECO:0000256" key="8">
    <source>
        <dbReference type="ARBA" id="ARBA00022763"/>
    </source>
</evidence>
<proteinExistence type="inferred from homology"/>
<dbReference type="EMBL" id="JBHSLU010000007">
    <property type="protein sequence ID" value="MFC5504502.1"/>
    <property type="molecule type" value="Genomic_DNA"/>
</dbReference>
<dbReference type="CDD" id="cd00056">
    <property type="entry name" value="ENDO3c"/>
    <property type="match status" value="1"/>
</dbReference>
<comment type="similarity">
    <text evidence="3 14">Belongs to the Nth/MutY family.</text>
</comment>
<dbReference type="InterPro" id="IPR029119">
    <property type="entry name" value="MutY_C"/>
</dbReference>
<name>A0ABW0NZH7_9HYPH</name>
<keyword evidence="6" id="KW-0004">4Fe-4S</keyword>
<keyword evidence="9 16" id="KW-0378">Hydrolase</keyword>
<evidence type="ECO:0000259" key="15">
    <source>
        <dbReference type="SMART" id="SM00478"/>
    </source>
</evidence>
<keyword evidence="11" id="KW-0411">Iron-sulfur</keyword>
<dbReference type="Gene3D" id="1.10.1670.10">
    <property type="entry name" value="Helix-hairpin-Helix base-excision DNA repair enzymes (C-terminal)"/>
    <property type="match status" value="1"/>
</dbReference>
<evidence type="ECO:0000256" key="5">
    <source>
        <dbReference type="ARBA" id="ARBA00022023"/>
    </source>
</evidence>
<dbReference type="Pfam" id="PF14815">
    <property type="entry name" value="NUDIX_4"/>
    <property type="match status" value="1"/>
</dbReference>
<dbReference type="InterPro" id="IPR000445">
    <property type="entry name" value="HhH_motif"/>
</dbReference>
<dbReference type="Proteomes" id="UP001596060">
    <property type="component" value="Unassembled WGS sequence"/>
</dbReference>
<dbReference type="SUPFAM" id="SSF55811">
    <property type="entry name" value="Nudix"/>
    <property type="match status" value="1"/>
</dbReference>
<dbReference type="InterPro" id="IPR023170">
    <property type="entry name" value="HhH_base_excis_C"/>
</dbReference>
<comment type="catalytic activity">
    <reaction evidence="1 14">
        <text>Hydrolyzes free adenine bases from 7,8-dihydro-8-oxoguanine:adenine mismatched double-stranded DNA, leaving an apurinic site.</text>
        <dbReference type="EC" id="3.2.2.31"/>
    </reaction>
</comment>
<dbReference type="NCBIfam" id="TIGR01084">
    <property type="entry name" value="mutY"/>
    <property type="match status" value="1"/>
</dbReference>
<reference evidence="17" key="1">
    <citation type="journal article" date="2019" name="Int. J. Syst. Evol. Microbiol.">
        <title>The Global Catalogue of Microorganisms (GCM) 10K type strain sequencing project: providing services to taxonomists for standard genome sequencing and annotation.</title>
        <authorList>
            <consortium name="The Broad Institute Genomics Platform"/>
            <consortium name="The Broad Institute Genome Sequencing Center for Infectious Disease"/>
            <person name="Wu L."/>
            <person name="Ma J."/>
        </authorList>
    </citation>
    <scope>NUCLEOTIDE SEQUENCE [LARGE SCALE GENOMIC DNA]</scope>
    <source>
        <strain evidence="17">CCUG 43117</strain>
    </source>
</reference>
<evidence type="ECO:0000256" key="9">
    <source>
        <dbReference type="ARBA" id="ARBA00022801"/>
    </source>
</evidence>
<evidence type="ECO:0000313" key="17">
    <source>
        <dbReference type="Proteomes" id="UP001596060"/>
    </source>
</evidence>
<dbReference type="GO" id="GO:0000701">
    <property type="term" value="F:purine-specific mismatch base pair DNA N-glycosylase activity"/>
    <property type="evidence" value="ECO:0007669"/>
    <property type="project" value="UniProtKB-EC"/>
</dbReference>
<evidence type="ECO:0000256" key="6">
    <source>
        <dbReference type="ARBA" id="ARBA00022485"/>
    </source>
</evidence>
<comment type="function">
    <text evidence="2">Adenine glycosylase active on G-A mispairs. MutY also corrects error-prone DNA synthesis past GO lesions which are due to the oxidatively damaged form of guanine: 7,8-dihydro-8-oxoguanine (8-oxo-dGTP).</text>
</comment>
<evidence type="ECO:0000256" key="2">
    <source>
        <dbReference type="ARBA" id="ARBA00002933"/>
    </source>
</evidence>
<dbReference type="Pfam" id="PF00633">
    <property type="entry name" value="HHH"/>
    <property type="match status" value="1"/>
</dbReference>
<comment type="caution">
    <text evidence="16">The sequence shown here is derived from an EMBL/GenBank/DDBJ whole genome shotgun (WGS) entry which is preliminary data.</text>
</comment>
<evidence type="ECO:0000256" key="11">
    <source>
        <dbReference type="ARBA" id="ARBA00023014"/>
    </source>
</evidence>
<dbReference type="Pfam" id="PF10576">
    <property type="entry name" value="EndIII_4Fe-2S"/>
    <property type="match status" value="1"/>
</dbReference>
<dbReference type="InterPro" id="IPR005760">
    <property type="entry name" value="A/G_AdeGlyc_MutY"/>
</dbReference>
<keyword evidence="17" id="KW-1185">Reference proteome</keyword>
<dbReference type="InterPro" id="IPR044298">
    <property type="entry name" value="MIG/MutY"/>
</dbReference>
<dbReference type="PROSITE" id="PS01155">
    <property type="entry name" value="ENDONUCLEASE_III_2"/>
    <property type="match status" value="1"/>
</dbReference>
<feature type="domain" description="HhH-GPD" evidence="15">
    <location>
        <begin position="41"/>
        <end position="190"/>
    </location>
</feature>
<evidence type="ECO:0000256" key="3">
    <source>
        <dbReference type="ARBA" id="ARBA00008343"/>
    </source>
</evidence>
<dbReference type="PANTHER" id="PTHR42944">
    <property type="entry name" value="ADENINE DNA GLYCOSYLASE"/>
    <property type="match status" value="1"/>
</dbReference>
<dbReference type="RefSeq" id="WP_377815498.1">
    <property type="nucleotide sequence ID" value="NZ_JBHSLU010000007.1"/>
</dbReference>
<keyword evidence="8 14" id="KW-0227">DNA damage</keyword>
<evidence type="ECO:0000256" key="12">
    <source>
        <dbReference type="ARBA" id="ARBA00023204"/>
    </source>
</evidence>
<comment type="cofactor">
    <cofactor evidence="14">
        <name>[4Fe-4S] cluster</name>
        <dbReference type="ChEBI" id="CHEBI:49883"/>
    </cofactor>
    <text evidence="14">Binds 1 [4Fe-4S] cluster.</text>
</comment>